<dbReference type="EC" id="3.2.1.22" evidence="2"/>
<feature type="compositionally biased region" description="Basic and acidic residues" evidence="1">
    <location>
        <begin position="69"/>
        <end position="79"/>
    </location>
</feature>
<evidence type="ECO:0000256" key="1">
    <source>
        <dbReference type="SAM" id="MobiDB-lite"/>
    </source>
</evidence>
<evidence type="ECO:0000313" key="2">
    <source>
        <dbReference type="EMBL" id="CAA9408410.1"/>
    </source>
</evidence>
<accession>A0A6J4PB02</accession>
<name>A0A6J4PB02_9RHOB</name>
<proteinExistence type="predicted"/>
<feature type="compositionally biased region" description="Basic and acidic residues" evidence="1">
    <location>
        <begin position="23"/>
        <end position="38"/>
    </location>
</feature>
<organism evidence="2">
    <name type="scientific">uncultured Rubellimicrobium sp</name>
    <dbReference type="NCBI Taxonomy" id="543078"/>
    <lineage>
        <taxon>Bacteria</taxon>
        <taxon>Pseudomonadati</taxon>
        <taxon>Pseudomonadota</taxon>
        <taxon>Alphaproteobacteria</taxon>
        <taxon>Rhodobacterales</taxon>
        <taxon>Roseobacteraceae</taxon>
        <taxon>Rubellimicrobium</taxon>
        <taxon>environmental samples</taxon>
    </lineage>
</organism>
<feature type="compositionally biased region" description="Basic and acidic residues" evidence="1">
    <location>
        <begin position="1"/>
        <end position="13"/>
    </location>
</feature>
<feature type="non-terminal residue" evidence="2">
    <location>
        <position position="1"/>
    </location>
</feature>
<dbReference type="EMBL" id="CADCUU010000207">
    <property type="protein sequence ID" value="CAA9408410.1"/>
    <property type="molecule type" value="Genomic_DNA"/>
</dbReference>
<feature type="region of interest" description="Disordered" evidence="1">
    <location>
        <begin position="1"/>
        <end position="118"/>
    </location>
</feature>
<keyword evidence="2" id="KW-0378">Hydrolase</keyword>
<sequence length="373" mass="38096">LPDRRLRARDGHGFRGAQAVRPAPDHRGHAGRGRDHAGAADGAASVEDLRGHGGGLPGRHHAPVCEPDGDQHLGHRGEVPAHPAGGPVPFGAGHGLGAGAGPRDSRGGDPLPGGGHQPHVLLPEFRAPAAGRILAGPVSRAEARLCRGALPQALPLERALPEQGALRDDAAAGLFCDRVVRALRRVRAVVHQARPARPDRALRHPPRRVPEALRGADRALGDRGEGAARGGGHRGEAVARIRVLHRELGGDGRAVGHLRKRAERGPYSAAARGMRGGGAGAGGQQRAPAHAGFGDPAAADRAYADQRERAGPDGAGPYDREPGAHLPRRDARPPCGGGAGPRPDLGPCGRPAGSAWGVHSGLGPSGATPPGII</sequence>
<dbReference type="GO" id="GO:0004557">
    <property type="term" value="F:alpha-galactosidase activity"/>
    <property type="evidence" value="ECO:0007669"/>
    <property type="project" value="UniProtKB-EC"/>
</dbReference>
<gene>
    <name evidence="2" type="ORF">AVDCRST_MAG15-1500</name>
</gene>
<feature type="non-terminal residue" evidence="2">
    <location>
        <position position="373"/>
    </location>
</feature>
<feature type="compositionally biased region" description="Gly residues" evidence="1">
    <location>
        <begin position="274"/>
        <end position="283"/>
    </location>
</feature>
<reference evidence="2" key="1">
    <citation type="submission" date="2020-02" db="EMBL/GenBank/DDBJ databases">
        <authorList>
            <person name="Meier V. D."/>
        </authorList>
    </citation>
    <scope>NUCLEOTIDE SEQUENCE</scope>
    <source>
        <strain evidence="2">AVDCRST_MAG15</strain>
    </source>
</reference>
<feature type="compositionally biased region" description="Basic and acidic residues" evidence="1">
    <location>
        <begin position="302"/>
        <end position="311"/>
    </location>
</feature>
<protein>
    <submittedName>
        <fullName evidence="2">GH4</fullName>
        <ecNumber evidence="2">3.2.1.22</ecNumber>
    </submittedName>
</protein>
<feature type="region of interest" description="Disordered" evidence="1">
    <location>
        <begin position="255"/>
        <end position="373"/>
    </location>
</feature>
<keyword evidence="2" id="KW-0326">Glycosidase</keyword>
<dbReference type="AlphaFoldDB" id="A0A6J4PB02"/>
<feature type="compositionally biased region" description="Basic and acidic residues" evidence="1">
    <location>
        <begin position="318"/>
        <end position="332"/>
    </location>
</feature>